<reference evidence="2 3" key="1">
    <citation type="submission" date="2018-12" db="EMBL/GenBank/DDBJ databases">
        <authorList>
            <consortium name="Pathogen Informatics"/>
        </authorList>
    </citation>
    <scope>NUCLEOTIDE SEQUENCE [LARGE SCALE GENOMIC DNA]</scope>
    <source>
        <strain evidence="2 3">NCTC8284</strain>
    </source>
</reference>
<dbReference type="KEGG" id="rpne:NCTC8284_02169"/>
<protein>
    <submittedName>
        <fullName evidence="2">Uncharacterized protein</fullName>
    </submittedName>
</protein>
<sequence length="62" mass="7068">MSDVLELKNDIAPNESREQDIEKAEEGQFVTSMPIINHDVERGKFRSLTLINWNGFLPAPLI</sequence>
<dbReference type="AlphaFoldDB" id="A0A448MPB9"/>
<accession>A0A448MPB9</accession>
<name>A0A448MPB9_9PAST</name>
<evidence type="ECO:0000313" key="2">
    <source>
        <dbReference type="EMBL" id="VEH66985.1"/>
    </source>
</evidence>
<gene>
    <name evidence="2" type="ORF">NCTC8284_02169</name>
</gene>
<feature type="region of interest" description="Disordered" evidence="1">
    <location>
        <begin position="1"/>
        <end position="25"/>
    </location>
</feature>
<organism evidence="2 3">
    <name type="scientific">Rodentibacter pneumotropicus</name>
    <dbReference type="NCBI Taxonomy" id="758"/>
    <lineage>
        <taxon>Bacteria</taxon>
        <taxon>Pseudomonadati</taxon>
        <taxon>Pseudomonadota</taxon>
        <taxon>Gammaproteobacteria</taxon>
        <taxon>Pasteurellales</taxon>
        <taxon>Pasteurellaceae</taxon>
        <taxon>Rodentibacter</taxon>
    </lineage>
</organism>
<dbReference type="EMBL" id="LR134405">
    <property type="protein sequence ID" value="VEH66985.1"/>
    <property type="molecule type" value="Genomic_DNA"/>
</dbReference>
<evidence type="ECO:0000256" key="1">
    <source>
        <dbReference type="SAM" id="MobiDB-lite"/>
    </source>
</evidence>
<dbReference type="Proteomes" id="UP000278733">
    <property type="component" value="Chromosome"/>
</dbReference>
<proteinExistence type="predicted"/>
<evidence type="ECO:0000313" key="3">
    <source>
        <dbReference type="Proteomes" id="UP000278733"/>
    </source>
</evidence>